<evidence type="ECO:0000256" key="4">
    <source>
        <dbReference type="PROSITE-ProRule" id="PRU01133"/>
    </source>
</evidence>
<accession>A0A452RI12</accession>
<reference evidence="7" key="2">
    <citation type="submission" date="2025-08" db="UniProtKB">
        <authorList>
            <consortium name="Ensembl"/>
        </authorList>
    </citation>
    <scope>IDENTIFICATION</scope>
</reference>
<dbReference type="PROSITE" id="PS01002">
    <property type="entry name" value="TCTP_1"/>
    <property type="match status" value="1"/>
</dbReference>
<evidence type="ECO:0000256" key="3">
    <source>
        <dbReference type="ARBA" id="ARBA00047116"/>
    </source>
</evidence>
<protein>
    <recommendedName>
        <fullName evidence="1">Translationally-controlled tumor protein</fullName>
    </recommendedName>
</protein>
<dbReference type="Proteomes" id="UP000291022">
    <property type="component" value="Unassembled WGS sequence"/>
</dbReference>
<dbReference type="Gene3D" id="2.170.150.10">
    <property type="entry name" value="Metal Binding Protein, Guanine Nucleotide Exchange Factor, Chain A"/>
    <property type="match status" value="1"/>
</dbReference>
<dbReference type="InterPro" id="IPR011057">
    <property type="entry name" value="Mss4-like_sf"/>
</dbReference>
<comment type="subunit">
    <text evidence="3">Homodimer. Interacts with STEAP3. Interacts with TSC22D1; interaction results in the destabilization of TSC22D1 protein.</text>
</comment>
<dbReference type="PROSITE" id="PS51797">
    <property type="entry name" value="TCTP_3"/>
    <property type="match status" value="1"/>
</dbReference>
<dbReference type="PANTHER" id="PTHR11991:SF0">
    <property type="entry name" value="TRANSLATIONALLY-CONTROLLED TUMOR PROTEIN"/>
    <property type="match status" value="1"/>
</dbReference>
<evidence type="ECO:0000313" key="7">
    <source>
        <dbReference type="Ensembl" id="ENSUAMP00000018568.1"/>
    </source>
</evidence>
<dbReference type="Ensembl" id="ENSUAMT00000020777.1">
    <property type="protein sequence ID" value="ENSUAMP00000018568.1"/>
    <property type="gene ID" value="ENSUAMG00000014720.1"/>
</dbReference>
<dbReference type="InterPro" id="IPR018105">
    <property type="entry name" value="Translational_control_tumour_p"/>
</dbReference>
<name>A0A452RI12_URSAM</name>
<dbReference type="PANTHER" id="PTHR11991">
    <property type="entry name" value="TRANSLATIONALLY CONTROLLED TUMOR PROTEIN-RELATED"/>
    <property type="match status" value="1"/>
</dbReference>
<feature type="domain" description="TCTP" evidence="6">
    <location>
        <begin position="1"/>
        <end position="116"/>
    </location>
</feature>
<dbReference type="GeneTree" id="ENSGT00390000006051"/>
<feature type="region of interest" description="Disordered" evidence="5">
    <location>
        <begin position="39"/>
        <end position="62"/>
    </location>
</feature>
<dbReference type="SUPFAM" id="SSF51316">
    <property type="entry name" value="Mss4-like"/>
    <property type="match status" value="1"/>
</dbReference>
<evidence type="ECO:0000313" key="8">
    <source>
        <dbReference type="Proteomes" id="UP000291022"/>
    </source>
</evidence>
<dbReference type="InterPro" id="IPR018103">
    <property type="entry name" value="Translation_control_tumour_CS"/>
</dbReference>
<dbReference type="InterPro" id="IPR011323">
    <property type="entry name" value="Mss4/transl-control_tumour"/>
</dbReference>
<dbReference type="AlphaFoldDB" id="A0A452RI12"/>
<evidence type="ECO:0000256" key="5">
    <source>
        <dbReference type="SAM" id="MobiDB-lite"/>
    </source>
</evidence>
<dbReference type="InterPro" id="IPR034737">
    <property type="entry name" value="TCTP"/>
</dbReference>
<evidence type="ECO:0000256" key="1">
    <source>
        <dbReference type="ARBA" id="ARBA00040832"/>
    </source>
</evidence>
<dbReference type="GO" id="GO:0005509">
    <property type="term" value="F:calcium ion binding"/>
    <property type="evidence" value="ECO:0007669"/>
    <property type="project" value="TreeGrafter"/>
</dbReference>
<keyword evidence="8" id="KW-1185">Reference proteome</keyword>
<dbReference type="PRINTS" id="PR01653">
    <property type="entry name" value="TCTPROTEIN"/>
</dbReference>
<comment type="similarity">
    <text evidence="4">Belongs to the TCTP family.</text>
</comment>
<proteinExistence type="inferred from homology"/>
<comment type="function">
    <text evidence="2">Involved in calcium binding and microtubule stabilization. Acts as a negative regulator of TSC22D1-mediated apoptosis, via interaction with and destabilization of TSC22D1 protein.</text>
</comment>
<sequence length="116" mass="12567">MVISRDFIRWDELPSAICKIREMTQGLCLEVEGRMVRRTDGPTDDSLIGGNASTEGPEGEGTESTVITGVDTVPNLGSLFLLLTLSPLIALSLSLSVNLSQINKISKKENCNNFNI</sequence>
<dbReference type="GO" id="GO:0005737">
    <property type="term" value="C:cytoplasm"/>
    <property type="evidence" value="ECO:0007669"/>
    <property type="project" value="TreeGrafter"/>
</dbReference>
<dbReference type="STRING" id="9643.ENSUAMP00000018568"/>
<evidence type="ECO:0000259" key="6">
    <source>
        <dbReference type="PROSITE" id="PS51797"/>
    </source>
</evidence>
<reference evidence="8" key="1">
    <citation type="submission" date="2016-06" db="EMBL/GenBank/DDBJ databases">
        <title>De novo assembly and RNA-Seq shows season-dependent expression and editing in black bear kidneys.</title>
        <authorList>
            <person name="Korstanje R."/>
            <person name="Srivastava A."/>
            <person name="Sarsani V.K."/>
            <person name="Sheehan S.M."/>
            <person name="Seger R.L."/>
            <person name="Barter M.E."/>
            <person name="Lindqvist C."/>
            <person name="Brody L.C."/>
            <person name="Mullikin J.C."/>
        </authorList>
    </citation>
    <scope>NUCLEOTIDE SEQUENCE [LARGE SCALE GENOMIC DNA]</scope>
</reference>
<dbReference type="Pfam" id="PF00838">
    <property type="entry name" value="TCTP"/>
    <property type="match status" value="1"/>
</dbReference>
<reference evidence="7" key="3">
    <citation type="submission" date="2025-09" db="UniProtKB">
        <authorList>
            <consortium name="Ensembl"/>
        </authorList>
    </citation>
    <scope>IDENTIFICATION</scope>
</reference>
<organism evidence="7 8">
    <name type="scientific">Ursus americanus</name>
    <name type="common">American black bear</name>
    <name type="synonym">Euarctos americanus</name>
    <dbReference type="NCBI Taxonomy" id="9643"/>
    <lineage>
        <taxon>Eukaryota</taxon>
        <taxon>Metazoa</taxon>
        <taxon>Chordata</taxon>
        <taxon>Craniata</taxon>
        <taxon>Vertebrata</taxon>
        <taxon>Euteleostomi</taxon>
        <taxon>Mammalia</taxon>
        <taxon>Eutheria</taxon>
        <taxon>Laurasiatheria</taxon>
        <taxon>Carnivora</taxon>
        <taxon>Caniformia</taxon>
        <taxon>Ursidae</taxon>
        <taxon>Ursus</taxon>
    </lineage>
</organism>
<evidence type="ECO:0000256" key="2">
    <source>
        <dbReference type="ARBA" id="ARBA00046053"/>
    </source>
</evidence>